<feature type="compositionally biased region" description="Basic and acidic residues" evidence="13">
    <location>
        <begin position="364"/>
        <end position="384"/>
    </location>
</feature>
<dbReference type="SMART" id="SM00285">
    <property type="entry name" value="PBD"/>
    <property type="match status" value="1"/>
</dbReference>
<dbReference type="SUPFAM" id="SSF56112">
    <property type="entry name" value="Protein kinase-like (PK-like)"/>
    <property type="match status" value="1"/>
</dbReference>
<keyword evidence="9 12" id="KW-0067">ATP-binding</keyword>
<dbReference type="PROSITE" id="PS00108">
    <property type="entry name" value="PROTEIN_KINASE_ST"/>
    <property type="match status" value="1"/>
</dbReference>
<evidence type="ECO:0000256" key="4">
    <source>
        <dbReference type="ARBA" id="ARBA00022490"/>
    </source>
</evidence>
<reference evidence="16" key="1">
    <citation type="journal article" date="2017" name="Nucleic Acids Res.">
        <title>Proteogenomics produces comprehensive and highly accurate protein-coding gene annotation in a complete genome assembly of Malassezia sympodialis.</title>
        <authorList>
            <person name="Zhu Y."/>
            <person name="Engstroem P.G."/>
            <person name="Tellgren-Roth C."/>
            <person name="Baudo C.D."/>
            <person name="Kennell J.C."/>
            <person name="Sun S."/>
            <person name="Billmyre R.B."/>
            <person name="Schroeder M.S."/>
            <person name="Andersson A."/>
            <person name="Holm T."/>
            <person name="Sigurgeirsson B."/>
            <person name="Wu G."/>
            <person name="Sankaranarayanan S.R."/>
            <person name="Siddharthan R."/>
            <person name="Sanyal K."/>
            <person name="Lundeberg J."/>
            <person name="Nystedt B."/>
            <person name="Boekhout T."/>
            <person name="Dawson T.L. Jr."/>
            <person name="Heitman J."/>
            <person name="Scheynius A."/>
            <person name="Lehtioe J."/>
        </authorList>
    </citation>
    <scope>NUCLEOTIDE SEQUENCE [LARGE SCALE GENOMIC DNA]</scope>
    <source>
        <strain evidence="16">ATCC 42132</strain>
    </source>
</reference>
<dbReference type="PANTHER" id="PTHR45832:SF22">
    <property type="entry name" value="SERINE_THREONINE-PROTEIN KINASE SAMKA-RELATED"/>
    <property type="match status" value="1"/>
</dbReference>
<evidence type="ECO:0000313" key="15">
    <source>
        <dbReference type="EMBL" id="SHO79449.1"/>
    </source>
</evidence>
<comment type="similarity">
    <text evidence="2">Belongs to the protein kinase superfamily. STE Ser/Thr protein kinase family. STE20 subfamily.</text>
</comment>
<dbReference type="Pfam" id="PF00069">
    <property type="entry name" value="Pkinase"/>
    <property type="match status" value="1"/>
</dbReference>
<feature type="compositionally biased region" description="Polar residues" evidence="13">
    <location>
        <begin position="1"/>
        <end position="14"/>
    </location>
</feature>
<evidence type="ECO:0000256" key="2">
    <source>
        <dbReference type="ARBA" id="ARBA00008874"/>
    </source>
</evidence>
<dbReference type="FunFam" id="1.10.510.10:FF:000011">
    <property type="entry name" value="Non-specific serine/threonine protein kinase"/>
    <property type="match status" value="1"/>
</dbReference>
<evidence type="ECO:0000256" key="3">
    <source>
        <dbReference type="ARBA" id="ARBA00012513"/>
    </source>
</evidence>
<evidence type="ECO:0000256" key="10">
    <source>
        <dbReference type="ARBA" id="ARBA00047899"/>
    </source>
</evidence>
<feature type="domain" description="Protein kinase" evidence="14">
    <location>
        <begin position="424"/>
        <end position="675"/>
    </location>
</feature>
<keyword evidence="6" id="KW-0808">Transferase</keyword>
<evidence type="ECO:0000256" key="13">
    <source>
        <dbReference type="SAM" id="MobiDB-lite"/>
    </source>
</evidence>
<feature type="region of interest" description="Disordered" evidence="13">
    <location>
        <begin position="102"/>
        <end position="162"/>
    </location>
</feature>
<evidence type="ECO:0000256" key="8">
    <source>
        <dbReference type="ARBA" id="ARBA00022777"/>
    </source>
</evidence>
<dbReference type="InterPro" id="IPR008271">
    <property type="entry name" value="Ser/Thr_kinase_AS"/>
</dbReference>
<dbReference type="PANTHER" id="PTHR45832">
    <property type="entry name" value="SERINE/THREONINE-PROTEIN KINASE SAMKA-RELATED-RELATED"/>
    <property type="match status" value="1"/>
</dbReference>
<feature type="region of interest" description="Disordered" evidence="13">
    <location>
        <begin position="249"/>
        <end position="333"/>
    </location>
</feature>
<dbReference type="InterPro" id="IPR000719">
    <property type="entry name" value="Prot_kinase_dom"/>
</dbReference>
<dbReference type="Gene3D" id="3.90.810.10">
    <property type="entry name" value="CRIB domain"/>
    <property type="match status" value="1"/>
</dbReference>
<dbReference type="SMART" id="SM00220">
    <property type="entry name" value="S_TKc"/>
    <property type="match status" value="1"/>
</dbReference>
<evidence type="ECO:0000256" key="11">
    <source>
        <dbReference type="ARBA" id="ARBA00048679"/>
    </source>
</evidence>
<dbReference type="EMBL" id="LT671826">
    <property type="protein sequence ID" value="SHO79449.1"/>
    <property type="molecule type" value="Genomic_DNA"/>
</dbReference>
<dbReference type="AlphaFoldDB" id="A0A1M8AAJ1"/>
<dbReference type="GO" id="GO:0005524">
    <property type="term" value="F:ATP binding"/>
    <property type="evidence" value="ECO:0007669"/>
    <property type="project" value="UniProtKB-UniRule"/>
</dbReference>
<organism evidence="15 16">
    <name type="scientific">Malassezia sympodialis (strain ATCC 42132)</name>
    <name type="common">Atopic eczema-associated yeast</name>
    <dbReference type="NCBI Taxonomy" id="1230383"/>
    <lineage>
        <taxon>Eukaryota</taxon>
        <taxon>Fungi</taxon>
        <taxon>Dikarya</taxon>
        <taxon>Basidiomycota</taxon>
        <taxon>Ustilaginomycotina</taxon>
        <taxon>Malasseziomycetes</taxon>
        <taxon>Malasseziales</taxon>
        <taxon>Malasseziaceae</taxon>
        <taxon>Malassezia</taxon>
    </lineage>
</organism>
<dbReference type="GO" id="GO:0005737">
    <property type="term" value="C:cytoplasm"/>
    <property type="evidence" value="ECO:0007669"/>
    <property type="project" value="UniProtKB-SubCell"/>
</dbReference>
<keyword evidence="5" id="KW-0723">Serine/threonine-protein kinase</keyword>
<keyword evidence="16" id="KW-1185">Reference proteome</keyword>
<name>A0A1M8AAJ1_MALS4</name>
<feature type="compositionally biased region" description="Low complexity" evidence="13">
    <location>
        <begin position="278"/>
        <end position="294"/>
    </location>
</feature>
<keyword evidence="4" id="KW-0963">Cytoplasm</keyword>
<dbReference type="GO" id="GO:0004674">
    <property type="term" value="F:protein serine/threonine kinase activity"/>
    <property type="evidence" value="ECO:0007669"/>
    <property type="project" value="UniProtKB-KW"/>
</dbReference>
<dbReference type="CDD" id="cd01093">
    <property type="entry name" value="CRIB_PAK_like"/>
    <property type="match status" value="1"/>
</dbReference>
<dbReference type="InterPro" id="IPR000095">
    <property type="entry name" value="CRIB_dom"/>
</dbReference>
<dbReference type="Proteomes" id="UP000186303">
    <property type="component" value="Chromosome 6"/>
</dbReference>
<dbReference type="Pfam" id="PF00786">
    <property type="entry name" value="PBD"/>
    <property type="match status" value="1"/>
</dbReference>
<dbReference type="OMA" id="HTETIGI"/>
<dbReference type="Gene3D" id="1.10.510.10">
    <property type="entry name" value="Transferase(Phosphotransferase) domain 1"/>
    <property type="match status" value="1"/>
</dbReference>
<feature type="region of interest" description="Disordered" evidence="13">
    <location>
        <begin position="1"/>
        <end position="35"/>
    </location>
</feature>
<dbReference type="PROSITE" id="PS50011">
    <property type="entry name" value="PROTEIN_KINASE_DOM"/>
    <property type="match status" value="1"/>
</dbReference>
<comment type="catalytic activity">
    <reaction evidence="10">
        <text>L-threonyl-[protein] + ATP = O-phospho-L-threonyl-[protein] + ADP + H(+)</text>
        <dbReference type="Rhea" id="RHEA:46608"/>
        <dbReference type="Rhea" id="RHEA-COMP:11060"/>
        <dbReference type="Rhea" id="RHEA-COMP:11605"/>
        <dbReference type="ChEBI" id="CHEBI:15378"/>
        <dbReference type="ChEBI" id="CHEBI:30013"/>
        <dbReference type="ChEBI" id="CHEBI:30616"/>
        <dbReference type="ChEBI" id="CHEBI:61977"/>
        <dbReference type="ChEBI" id="CHEBI:456216"/>
        <dbReference type="EC" id="2.7.11.1"/>
    </reaction>
</comment>
<evidence type="ECO:0000256" key="12">
    <source>
        <dbReference type="PROSITE-ProRule" id="PRU10141"/>
    </source>
</evidence>
<proteinExistence type="inferred from homology"/>
<keyword evidence="8 15" id="KW-0418">Kinase</keyword>
<keyword evidence="7 12" id="KW-0547">Nucleotide-binding</keyword>
<comment type="subcellular location">
    <subcellularLocation>
        <location evidence="1">Cytoplasm</location>
    </subcellularLocation>
</comment>
<dbReference type="InterPro" id="IPR017441">
    <property type="entry name" value="Protein_kinase_ATP_BS"/>
</dbReference>
<dbReference type="EC" id="2.7.11.1" evidence="3"/>
<dbReference type="Gene3D" id="3.30.200.20">
    <property type="entry name" value="Phosphorylase Kinase, domain 1"/>
    <property type="match status" value="1"/>
</dbReference>
<dbReference type="InterPro" id="IPR033923">
    <property type="entry name" value="PAK_BD"/>
</dbReference>
<dbReference type="CDD" id="cd06614">
    <property type="entry name" value="STKc_PAK"/>
    <property type="match status" value="1"/>
</dbReference>
<accession>A0A1M8AAJ1</accession>
<evidence type="ECO:0000256" key="1">
    <source>
        <dbReference type="ARBA" id="ARBA00004496"/>
    </source>
</evidence>
<gene>
    <name evidence="15" type="ORF">MSYG_3798</name>
</gene>
<protein>
    <recommendedName>
        <fullName evidence="3">non-specific serine/threonine protein kinase</fullName>
        <ecNumber evidence="3">2.7.11.1</ecNumber>
    </recommendedName>
</protein>
<feature type="region of interest" description="Disordered" evidence="13">
    <location>
        <begin position="348"/>
        <end position="403"/>
    </location>
</feature>
<dbReference type="InterPro" id="IPR036936">
    <property type="entry name" value="CRIB_dom_sf"/>
</dbReference>
<evidence type="ECO:0000313" key="16">
    <source>
        <dbReference type="Proteomes" id="UP000186303"/>
    </source>
</evidence>
<feature type="binding site" evidence="12">
    <location>
        <position position="453"/>
    </location>
    <ligand>
        <name>ATP</name>
        <dbReference type="ChEBI" id="CHEBI:30616"/>
    </ligand>
</feature>
<evidence type="ECO:0000256" key="6">
    <source>
        <dbReference type="ARBA" id="ARBA00022679"/>
    </source>
</evidence>
<evidence type="ECO:0000259" key="14">
    <source>
        <dbReference type="PROSITE" id="PS50011"/>
    </source>
</evidence>
<dbReference type="VEuPathDB" id="FungiDB:MSYG_3798"/>
<evidence type="ECO:0000256" key="7">
    <source>
        <dbReference type="ARBA" id="ARBA00022741"/>
    </source>
</evidence>
<dbReference type="PROSITE" id="PS00107">
    <property type="entry name" value="PROTEIN_KINASE_ATP"/>
    <property type="match status" value="1"/>
</dbReference>
<dbReference type="InterPro" id="IPR011009">
    <property type="entry name" value="Kinase-like_dom_sf"/>
</dbReference>
<dbReference type="OrthoDB" id="248923at2759"/>
<dbReference type="InterPro" id="IPR051931">
    <property type="entry name" value="PAK3-like"/>
</dbReference>
<evidence type="ECO:0000256" key="5">
    <source>
        <dbReference type="ARBA" id="ARBA00022527"/>
    </source>
</evidence>
<feature type="compositionally biased region" description="Pro residues" evidence="13">
    <location>
        <begin position="15"/>
        <end position="25"/>
    </location>
</feature>
<sequence>MQTDPNLYSPQRSVPTPPRTEPMPNPYVTNMDSSSATSDYKNVYALPHSMPNLVRPIDQRQGTFMQSQAWMAASSPPKQHGRSQSVDMCVNQTPKRVEGVATHRTLRKGADSPASANQSPRPSAQYPAGRSLQAQRLSKPSVESLGEPLRSRKRESIGGTPRSIKSMIDGLVHSVNDAFGGAPKRPEISIPYDPVHLTHVGVDASTGEFIGLPRQWQILLQHSGITRQEQEQNPQAVMDIVAFYQDAAQEQPPGGENDNVWTKFPSMMEDSQGSEEWAAQSGAPLQPLQPLPSSNGVRPTDSEKSLPALPPPMPDAQASSPPRQPTFRPPELLQSGKGLATEATVNELVPQPYTSNPSPGKAEMIVRSHSQREKERTIKEKELRPPLGTNEVPRRRSQRSKISDAKVMERLRAVCMPGDPSKMFTNLNKIGQGASGGVFTARSLGSNQLVAIKQMVLQQQPKKDLIVNEIEVMKQSRHPNIVNFLSAYMTNGELWVVMEYMEGGPLTDIVLYSILSEGQIAAIAREVLTGLRHLHSQGVIHRDIKSDNVLMSMRGEVKLTDFGFCAQLGPSQTKRVTMVGTPYWMAPEVVTRKEYGPRVDIWSLGILCIEMIEGEPPYLNENPLRALYLIATNGTPKLHNPEKLSPLMNDFLNICLDVDADKRPDAICLLDHPFLDQADSLTSLIPYIQAAQEQRSSHNPT</sequence>
<evidence type="ECO:0000256" key="9">
    <source>
        <dbReference type="ARBA" id="ARBA00022840"/>
    </source>
</evidence>
<dbReference type="FunFam" id="3.30.200.20:FF:000705">
    <property type="entry name" value="Non-specific serine/threonine protein kinase"/>
    <property type="match status" value="1"/>
</dbReference>
<dbReference type="STRING" id="1230383.A0A1M8AAJ1"/>
<comment type="catalytic activity">
    <reaction evidence="11">
        <text>L-seryl-[protein] + ATP = O-phospho-L-seryl-[protein] + ADP + H(+)</text>
        <dbReference type="Rhea" id="RHEA:17989"/>
        <dbReference type="Rhea" id="RHEA-COMP:9863"/>
        <dbReference type="Rhea" id="RHEA-COMP:11604"/>
        <dbReference type="ChEBI" id="CHEBI:15378"/>
        <dbReference type="ChEBI" id="CHEBI:29999"/>
        <dbReference type="ChEBI" id="CHEBI:30616"/>
        <dbReference type="ChEBI" id="CHEBI:83421"/>
        <dbReference type="ChEBI" id="CHEBI:456216"/>
        <dbReference type="EC" id="2.7.11.1"/>
    </reaction>
</comment>